<dbReference type="Proteomes" id="UP000237000">
    <property type="component" value="Unassembled WGS sequence"/>
</dbReference>
<dbReference type="InParanoid" id="A0A2P5EN30"/>
<comment type="caution">
    <text evidence="1">The sequence shown here is derived from an EMBL/GenBank/DDBJ whole genome shotgun (WGS) entry which is preliminary data.</text>
</comment>
<dbReference type="AlphaFoldDB" id="A0A2P5EN30"/>
<organism evidence="1 2">
    <name type="scientific">Trema orientale</name>
    <name type="common">Charcoal tree</name>
    <name type="synonym">Celtis orientalis</name>
    <dbReference type="NCBI Taxonomy" id="63057"/>
    <lineage>
        <taxon>Eukaryota</taxon>
        <taxon>Viridiplantae</taxon>
        <taxon>Streptophyta</taxon>
        <taxon>Embryophyta</taxon>
        <taxon>Tracheophyta</taxon>
        <taxon>Spermatophyta</taxon>
        <taxon>Magnoliopsida</taxon>
        <taxon>eudicotyledons</taxon>
        <taxon>Gunneridae</taxon>
        <taxon>Pentapetalae</taxon>
        <taxon>rosids</taxon>
        <taxon>fabids</taxon>
        <taxon>Rosales</taxon>
        <taxon>Cannabaceae</taxon>
        <taxon>Trema</taxon>
    </lineage>
</organism>
<reference evidence="2" key="1">
    <citation type="submission" date="2016-06" db="EMBL/GenBank/DDBJ databases">
        <title>Parallel loss of symbiosis genes in relatives of nitrogen-fixing non-legume Parasponia.</title>
        <authorList>
            <person name="Van Velzen R."/>
            <person name="Holmer R."/>
            <person name="Bu F."/>
            <person name="Rutten L."/>
            <person name="Van Zeijl A."/>
            <person name="Liu W."/>
            <person name="Santuari L."/>
            <person name="Cao Q."/>
            <person name="Sharma T."/>
            <person name="Shen D."/>
            <person name="Roswanjaya Y."/>
            <person name="Wardhani T."/>
            <person name="Kalhor M.S."/>
            <person name="Jansen J."/>
            <person name="Van den Hoogen J."/>
            <person name="Gungor B."/>
            <person name="Hartog M."/>
            <person name="Hontelez J."/>
            <person name="Verver J."/>
            <person name="Yang W.-C."/>
            <person name="Schijlen E."/>
            <person name="Repin R."/>
            <person name="Schilthuizen M."/>
            <person name="Schranz E."/>
            <person name="Heidstra R."/>
            <person name="Miyata K."/>
            <person name="Fedorova E."/>
            <person name="Kohlen W."/>
            <person name="Bisseling T."/>
            <person name="Smit S."/>
            <person name="Geurts R."/>
        </authorList>
    </citation>
    <scope>NUCLEOTIDE SEQUENCE [LARGE SCALE GENOMIC DNA]</scope>
    <source>
        <strain evidence="2">cv. RG33-2</strain>
    </source>
</reference>
<name>A0A2P5EN30_TREOI</name>
<evidence type="ECO:0000313" key="2">
    <source>
        <dbReference type="Proteomes" id="UP000237000"/>
    </source>
</evidence>
<gene>
    <name evidence="1" type="ORF">TorRG33x02_172280</name>
</gene>
<keyword evidence="2" id="KW-1185">Reference proteome</keyword>
<feature type="non-terminal residue" evidence="1">
    <location>
        <position position="1"/>
    </location>
</feature>
<dbReference type="EMBL" id="JXTC01000123">
    <property type="protein sequence ID" value="PON86981.1"/>
    <property type="molecule type" value="Genomic_DNA"/>
</dbReference>
<evidence type="ECO:0000313" key="1">
    <source>
        <dbReference type="EMBL" id="PON86981.1"/>
    </source>
</evidence>
<accession>A0A2P5EN30</accession>
<protein>
    <submittedName>
        <fullName evidence="1">Uncharacterized protein</fullName>
    </submittedName>
</protein>
<proteinExistence type="predicted"/>
<sequence>YYCSEKLKCNAEELCMCIDLMTSNVPISTAFCCCKLKEHNTIRTQAWSSTSTHSHLPKRSSPPVASDFLNSRCFLFYTYVQVAEL</sequence>